<sequence length="322" mass="37456">MRMFKKPRIVVSKCLEFEPCRYDGAKIKSDAVSKLMDSAELIPVCPEVEIGLSTPRESIRIIESGDEERLVLPSGKEDLTDQMKSFSDSFLTNLRDVDGFILKGRSPSCGIFDTKVYAGYEKSPVIKKSAGIFAKKVIDHFPDAVIEDDGRLRNFSIREHFLTRIYTLSEFRDTKSRGDLESLNRFHARNKYLFLSYHPKLLKDAGRIIANYEKRSKEEIYSSYEAVLGTMMKKKPKFTSNINVCQHILSFFKGELSVREKEHFLYLLQQYSERRIPLSNLTSILKSWVYRFEREYLFNQSYFEPYPESLIEITDSGKGRNY</sequence>
<organism evidence="2 3">
    <name type="scientific">Alteribacter keqinensis</name>
    <dbReference type="NCBI Taxonomy" id="2483800"/>
    <lineage>
        <taxon>Bacteria</taxon>
        <taxon>Bacillati</taxon>
        <taxon>Bacillota</taxon>
        <taxon>Bacilli</taxon>
        <taxon>Bacillales</taxon>
        <taxon>Bacillaceae</taxon>
        <taxon>Alteribacter</taxon>
    </lineage>
</organism>
<gene>
    <name evidence="2" type="ORF">EBO34_04635</name>
</gene>
<dbReference type="PIRSF" id="PIRSF037004">
    <property type="entry name" value="UCP037004"/>
    <property type="match status" value="1"/>
</dbReference>
<dbReference type="PANTHER" id="PTHR30087:SF0">
    <property type="entry name" value="INNER MEMBRANE PROTEIN"/>
    <property type="match status" value="1"/>
</dbReference>
<dbReference type="RefSeq" id="WP_122896761.1">
    <property type="nucleotide sequence ID" value="NZ_RHIB01000001.1"/>
</dbReference>
<dbReference type="OrthoDB" id="9797779at2"/>
<comment type="caution">
    <text evidence="2">The sequence shown here is derived from an EMBL/GenBank/DDBJ whole genome shotgun (WGS) entry which is preliminary data.</text>
</comment>
<reference evidence="2 3" key="1">
    <citation type="submission" date="2018-10" db="EMBL/GenBank/DDBJ databases">
        <title>Bacillus Keqinensis sp. nov., a moderately halophilic bacterium isolated from a saline-alkaline lake.</title>
        <authorList>
            <person name="Wang H."/>
        </authorList>
    </citation>
    <scope>NUCLEOTIDE SEQUENCE [LARGE SCALE GENOMIC DNA]</scope>
    <source>
        <strain evidence="2 3">KQ-3</strain>
    </source>
</reference>
<protein>
    <submittedName>
        <fullName evidence="2">DUF1722 domain-containing protein</fullName>
    </submittedName>
</protein>
<keyword evidence="3" id="KW-1185">Reference proteome</keyword>
<dbReference type="Pfam" id="PF04463">
    <property type="entry name" value="2-thiour_desulf"/>
    <property type="match status" value="1"/>
</dbReference>
<evidence type="ECO:0000259" key="1">
    <source>
        <dbReference type="Pfam" id="PF08349"/>
    </source>
</evidence>
<dbReference type="Proteomes" id="UP000278746">
    <property type="component" value="Unassembled WGS sequence"/>
</dbReference>
<name>A0A3M7TUC6_9BACI</name>
<proteinExistence type="predicted"/>
<dbReference type="EMBL" id="RHIB01000001">
    <property type="protein sequence ID" value="RNA69240.1"/>
    <property type="molecule type" value="Genomic_DNA"/>
</dbReference>
<dbReference type="AlphaFoldDB" id="A0A3M7TUC6"/>
<dbReference type="PANTHER" id="PTHR30087">
    <property type="entry name" value="INNER MEMBRANE PROTEIN"/>
    <property type="match status" value="1"/>
</dbReference>
<dbReference type="Pfam" id="PF08349">
    <property type="entry name" value="DUF1722"/>
    <property type="match status" value="1"/>
</dbReference>
<feature type="domain" description="DUF1722" evidence="1">
    <location>
        <begin position="191"/>
        <end position="307"/>
    </location>
</feature>
<evidence type="ECO:0000313" key="3">
    <source>
        <dbReference type="Proteomes" id="UP000278746"/>
    </source>
</evidence>
<dbReference type="InterPro" id="IPR007553">
    <property type="entry name" value="2-thiour_desulf"/>
</dbReference>
<dbReference type="InterPro" id="IPR017087">
    <property type="entry name" value="UCP037004"/>
</dbReference>
<evidence type="ECO:0000313" key="2">
    <source>
        <dbReference type="EMBL" id="RNA69240.1"/>
    </source>
</evidence>
<accession>A0A3M7TUC6</accession>
<dbReference type="InterPro" id="IPR013560">
    <property type="entry name" value="DUF1722"/>
</dbReference>